<dbReference type="EMBL" id="MFVV01000010">
    <property type="protein sequence ID" value="OGJ04044.1"/>
    <property type="molecule type" value="Genomic_DNA"/>
</dbReference>
<dbReference type="InterPro" id="IPR022572">
    <property type="entry name" value="DNA_rep/recomb_RecO_N"/>
</dbReference>
<dbReference type="InterPro" id="IPR003717">
    <property type="entry name" value="RecO"/>
</dbReference>
<evidence type="ECO:0000313" key="5">
    <source>
        <dbReference type="EMBL" id="OGJ04044.1"/>
    </source>
</evidence>
<comment type="caution">
    <text evidence="5">The sequence shown here is derived from an EMBL/GenBank/DDBJ whole genome shotgun (WGS) entry which is preliminary data.</text>
</comment>
<accession>A0A1F6YCF0</accession>
<protein>
    <submittedName>
        <fullName evidence="5">DNA repair protein RecO</fullName>
    </submittedName>
</protein>
<dbReference type="Pfam" id="PF02565">
    <property type="entry name" value="RecO_C"/>
    <property type="match status" value="1"/>
</dbReference>
<dbReference type="GO" id="GO:0006310">
    <property type="term" value="P:DNA recombination"/>
    <property type="evidence" value="ECO:0007669"/>
    <property type="project" value="UniProtKB-KW"/>
</dbReference>
<name>A0A1F6YCF0_9BACT</name>
<organism evidence="5 6">
    <name type="scientific">Candidatus Nomurabacteria bacterium RIFCSPLOWO2_12_FULL_46_14</name>
    <dbReference type="NCBI Taxonomy" id="1801797"/>
    <lineage>
        <taxon>Bacteria</taxon>
        <taxon>Candidatus Nomuraibacteriota</taxon>
    </lineage>
</organism>
<dbReference type="NCBIfam" id="TIGR00613">
    <property type="entry name" value="reco"/>
    <property type="match status" value="1"/>
</dbReference>
<proteinExistence type="predicted"/>
<keyword evidence="1" id="KW-0227">DNA damage</keyword>
<dbReference type="SUPFAM" id="SSF57863">
    <property type="entry name" value="ArfGap/RecO-like zinc finger"/>
    <property type="match status" value="1"/>
</dbReference>
<dbReference type="Pfam" id="PF11967">
    <property type="entry name" value="RecO_N"/>
    <property type="match status" value="1"/>
</dbReference>
<dbReference type="InterPro" id="IPR012340">
    <property type="entry name" value="NA-bd_OB-fold"/>
</dbReference>
<evidence type="ECO:0000313" key="6">
    <source>
        <dbReference type="Proteomes" id="UP000176192"/>
    </source>
</evidence>
<evidence type="ECO:0000256" key="2">
    <source>
        <dbReference type="ARBA" id="ARBA00023172"/>
    </source>
</evidence>
<keyword evidence="2" id="KW-0233">DNA recombination</keyword>
<dbReference type="GO" id="GO:0043590">
    <property type="term" value="C:bacterial nucleoid"/>
    <property type="evidence" value="ECO:0007669"/>
    <property type="project" value="TreeGrafter"/>
</dbReference>
<evidence type="ECO:0000259" key="4">
    <source>
        <dbReference type="Pfam" id="PF11967"/>
    </source>
</evidence>
<dbReference type="GO" id="GO:0006302">
    <property type="term" value="P:double-strand break repair"/>
    <property type="evidence" value="ECO:0007669"/>
    <property type="project" value="TreeGrafter"/>
</dbReference>
<dbReference type="STRING" id="1801797.A3G06_00030"/>
<dbReference type="Proteomes" id="UP000176192">
    <property type="component" value="Unassembled WGS sequence"/>
</dbReference>
<dbReference type="PANTHER" id="PTHR33991:SF1">
    <property type="entry name" value="DNA REPAIR PROTEIN RECO"/>
    <property type="match status" value="1"/>
</dbReference>
<reference evidence="5 6" key="1">
    <citation type="journal article" date="2016" name="Nat. Commun.">
        <title>Thousands of microbial genomes shed light on interconnected biogeochemical processes in an aquifer system.</title>
        <authorList>
            <person name="Anantharaman K."/>
            <person name="Brown C.T."/>
            <person name="Hug L.A."/>
            <person name="Sharon I."/>
            <person name="Castelle C.J."/>
            <person name="Probst A.J."/>
            <person name="Thomas B.C."/>
            <person name="Singh A."/>
            <person name="Wilkins M.J."/>
            <person name="Karaoz U."/>
            <person name="Brodie E.L."/>
            <person name="Williams K.H."/>
            <person name="Hubbard S.S."/>
            <person name="Banfield J.F."/>
        </authorList>
    </citation>
    <scope>NUCLEOTIDE SEQUENCE [LARGE SCALE GENOMIC DNA]</scope>
</reference>
<dbReference type="PANTHER" id="PTHR33991">
    <property type="entry name" value="DNA REPAIR PROTEIN RECO"/>
    <property type="match status" value="1"/>
</dbReference>
<evidence type="ECO:0000256" key="3">
    <source>
        <dbReference type="ARBA" id="ARBA00023204"/>
    </source>
</evidence>
<dbReference type="InterPro" id="IPR037278">
    <property type="entry name" value="ARFGAP/RecO"/>
</dbReference>
<feature type="domain" description="DNA replication/recombination mediator RecO N-terminal" evidence="4">
    <location>
        <begin position="1"/>
        <end position="74"/>
    </location>
</feature>
<sequence>MHNIHHTEGLILDSGDYGESGKYYFIFTRHLGMIVASASGVRKMSSKLRFVLQDLAYVKIDLVAGRDFWRVTSASKTGKLGELTKTSPSFKVAWNIARLLRRLLPGTESNEELFLDLTMGLSYLEKYNEPEDLKNIETVIVLRMLNSLGYIGDWSNLVQSPLSEDVILEMAKHRGRILAQINKTLRETHL</sequence>
<dbReference type="SUPFAM" id="SSF50249">
    <property type="entry name" value="Nucleic acid-binding proteins"/>
    <property type="match status" value="1"/>
</dbReference>
<evidence type="ECO:0000256" key="1">
    <source>
        <dbReference type="ARBA" id="ARBA00022763"/>
    </source>
</evidence>
<dbReference type="Gene3D" id="2.40.50.140">
    <property type="entry name" value="Nucleic acid-binding proteins"/>
    <property type="match status" value="1"/>
</dbReference>
<dbReference type="AlphaFoldDB" id="A0A1F6YCF0"/>
<gene>
    <name evidence="5" type="ORF">A3G06_00030</name>
</gene>
<keyword evidence="3" id="KW-0234">DNA repair</keyword>